<dbReference type="InterPro" id="IPR051218">
    <property type="entry name" value="Sec_MonoDiacylglyc_Lipase"/>
</dbReference>
<dbReference type="CDD" id="cd00519">
    <property type="entry name" value="Lipase_3"/>
    <property type="match status" value="1"/>
</dbReference>
<proteinExistence type="predicted"/>
<evidence type="ECO:0000313" key="4">
    <source>
        <dbReference type="Proteomes" id="UP000007797"/>
    </source>
</evidence>
<feature type="domain" description="Fungal lipase-type" evidence="2">
    <location>
        <begin position="169"/>
        <end position="305"/>
    </location>
</feature>
<organism evidence="3 4">
    <name type="scientific">Cavenderia fasciculata</name>
    <name type="common">Slime mold</name>
    <name type="synonym">Dictyostelium fasciculatum</name>
    <dbReference type="NCBI Taxonomy" id="261658"/>
    <lineage>
        <taxon>Eukaryota</taxon>
        <taxon>Amoebozoa</taxon>
        <taxon>Evosea</taxon>
        <taxon>Eumycetozoa</taxon>
        <taxon>Dictyostelia</taxon>
        <taxon>Acytosteliales</taxon>
        <taxon>Cavenderiaceae</taxon>
        <taxon>Cavenderia</taxon>
    </lineage>
</organism>
<dbReference type="OMA" id="NEMINCT"/>
<evidence type="ECO:0000313" key="3">
    <source>
        <dbReference type="EMBL" id="EGG21952.1"/>
    </source>
</evidence>
<dbReference type="GeneID" id="14874150"/>
<feature type="transmembrane region" description="Helical" evidence="1">
    <location>
        <begin position="45"/>
        <end position="71"/>
    </location>
</feature>
<sequence length="364" mass="40797">MRVKFSLLQAKKADLNNVIDYLIENYFSAKAHKEREREWRMRSSSISVIIATLLVTIIVALLSSTTTVVVVDAKQQHSNNNNRGIRLKINDGDDIVSPPPANPAFQMDRAYAHLMYSYSSYCDNDVVSNWTCPYCINQYIPHLDVTQLLIHDRTNTFGFIGISQNNTIVIAFRGTEGPNLANWITNLNIAKLAPYPGFPSAMVHAGFLDAYGHVQDQVETGITAALEKCPQCDKFIATGHSLGGALAVLAVADVYPRLINLPIEMYTFGSPRVGNVGFVEYFESVVLQSYWRLVNYHDVVPHLPSKWMNFYHLPVEVWFNNSADPLEYKMCNGSGEDPTCSDSLLVALNIPNHLDYLQIEKALC</sequence>
<dbReference type="GO" id="GO:0006629">
    <property type="term" value="P:lipid metabolic process"/>
    <property type="evidence" value="ECO:0007669"/>
    <property type="project" value="InterPro"/>
</dbReference>
<dbReference type="Gene3D" id="3.40.50.1820">
    <property type="entry name" value="alpha/beta hydrolase"/>
    <property type="match status" value="1"/>
</dbReference>
<dbReference type="SUPFAM" id="SSF53474">
    <property type="entry name" value="alpha/beta-Hydrolases"/>
    <property type="match status" value="1"/>
</dbReference>
<protein>
    <recommendedName>
        <fullName evidence="2">Fungal lipase-type domain-containing protein</fullName>
    </recommendedName>
</protein>
<dbReference type="PANTHER" id="PTHR45856">
    <property type="entry name" value="ALPHA/BETA-HYDROLASES SUPERFAMILY PROTEIN"/>
    <property type="match status" value="1"/>
</dbReference>
<keyword evidence="4" id="KW-1185">Reference proteome</keyword>
<dbReference type="AlphaFoldDB" id="F4PUZ0"/>
<dbReference type="Proteomes" id="UP000007797">
    <property type="component" value="Unassembled WGS sequence"/>
</dbReference>
<reference evidence="4" key="1">
    <citation type="journal article" date="2011" name="Genome Res.">
        <title>Phylogeny-wide analysis of social amoeba genomes highlights ancient origins for complex intercellular communication.</title>
        <authorList>
            <person name="Heidel A.J."/>
            <person name="Lawal H.M."/>
            <person name="Felder M."/>
            <person name="Schilde C."/>
            <person name="Helps N.R."/>
            <person name="Tunggal B."/>
            <person name="Rivero F."/>
            <person name="John U."/>
            <person name="Schleicher M."/>
            <person name="Eichinger L."/>
            <person name="Platzer M."/>
            <person name="Noegel A.A."/>
            <person name="Schaap P."/>
            <person name="Gloeckner G."/>
        </authorList>
    </citation>
    <scope>NUCLEOTIDE SEQUENCE [LARGE SCALE GENOMIC DNA]</scope>
    <source>
        <strain evidence="4">SH3</strain>
    </source>
</reference>
<gene>
    <name evidence="3" type="ORF">DFA_01838</name>
</gene>
<dbReference type="InterPro" id="IPR029058">
    <property type="entry name" value="AB_hydrolase_fold"/>
</dbReference>
<dbReference type="OrthoDB" id="345705at2759"/>
<keyword evidence="1" id="KW-0812">Transmembrane</keyword>
<dbReference type="KEGG" id="dfa:DFA_01838"/>
<name>F4PUZ0_CACFS</name>
<dbReference type="RefSeq" id="XP_004359803.1">
    <property type="nucleotide sequence ID" value="XM_004359746.1"/>
</dbReference>
<dbReference type="InterPro" id="IPR002921">
    <property type="entry name" value="Fungal_lipase-type"/>
</dbReference>
<dbReference type="Pfam" id="PF01764">
    <property type="entry name" value="Lipase_3"/>
    <property type="match status" value="1"/>
</dbReference>
<dbReference type="PANTHER" id="PTHR45856:SF11">
    <property type="entry name" value="FUNGAL LIPASE-LIKE DOMAIN-CONTAINING PROTEIN"/>
    <property type="match status" value="1"/>
</dbReference>
<evidence type="ECO:0000259" key="2">
    <source>
        <dbReference type="Pfam" id="PF01764"/>
    </source>
</evidence>
<accession>F4PUZ0</accession>
<dbReference type="EMBL" id="GL883010">
    <property type="protein sequence ID" value="EGG21952.1"/>
    <property type="molecule type" value="Genomic_DNA"/>
</dbReference>
<evidence type="ECO:0000256" key="1">
    <source>
        <dbReference type="SAM" id="Phobius"/>
    </source>
</evidence>
<keyword evidence="1" id="KW-1133">Transmembrane helix</keyword>
<keyword evidence="1" id="KW-0472">Membrane</keyword>